<dbReference type="GO" id="GO:0005524">
    <property type="term" value="F:ATP binding"/>
    <property type="evidence" value="ECO:0007669"/>
    <property type="project" value="InterPro"/>
</dbReference>
<dbReference type="InterPro" id="IPR011024">
    <property type="entry name" value="G_crystallin-like"/>
</dbReference>
<name>A0A485KU60_9STRA</name>
<dbReference type="AlphaFoldDB" id="A0A485KU60"/>
<evidence type="ECO:0000256" key="1">
    <source>
        <dbReference type="SAM" id="MobiDB-lite"/>
    </source>
</evidence>
<gene>
    <name evidence="5" type="primary">Aste57867_11791</name>
    <name evidence="4" type="ORF">As57867_011746</name>
    <name evidence="5" type="ORF">ASTE57867_11791</name>
</gene>
<dbReference type="SUPFAM" id="SSF56112">
    <property type="entry name" value="Protein kinase-like (PK-like)"/>
    <property type="match status" value="1"/>
</dbReference>
<dbReference type="Pfam" id="PF00069">
    <property type="entry name" value="Pkinase"/>
    <property type="match status" value="1"/>
</dbReference>
<keyword evidence="2" id="KW-0812">Transmembrane</keyword>
<keyword evidence="2" id="KW-0472">Membrane</keyword>
<dbReference type="EMBL" id="CAADRA010005334">
    <property type="protein sequence ID" value="VFT88647.1"/>
    <property type="molecule type" value="Genomic_DNA"/>
</dbReference>
<dbReference type="InterPro" id="IPR011009">
    <property type="entry name" value="Kinase-like_dom_sf"/>
</dbReference>
<feature type="transmembrane region" description="Helical" evidence="2">
    <location>
        <begin position="756"/>
        <end position="780"/>
    </location>
</feature>
<protein>
    <submittedName>
        <fullName evidence="5">Aste57867_11791 protein</fullName>
    </submittedName>
</protein>
<dbReference type="PANTHER" id="PTHR44329">
    <property type="entry name" value="SERINE/THREONINE-PROTEIN KINASE TNNI3K-RELATED"/>
    <property type="match status" value="1"/>
</dbReference>
<evidence type="ECO:0000313" key="6">
    <source>
        <dbReference type="Proteomes" id="UP000332933"/>
    </source>
</evidence>
<evidence type="ECO:0000256" key="2">
    <source>
        <dbReference type="SAM" id="Phobius"/>
    </source>
</evidence>
<accession>A0A485KU60</accession>
<dbReference type="EMBL" id="VJMH01005313">
    <property type="protein sequence ID" value="KAF0697526.1"/>
    <property type="molecule type" value="Genomic_DNA"/>
</dbReference>
<dbReference type="InterPro" id="IPR051681">
    <property type="entry name" value="Ser/Thr_Kinases-Pseudokinases"/>
</dbReference>
<feature type="domain" description="Protein kinase" evidence="3">
    <location>
        <begin position="819"/>
        <end position="1084"/>
    </location>
</feature>
<feature type="compositionally biased region" description="Low complexity" evidence="1">
    <location>
        <begin position="694"/>
        <end position="708"/>
    </location>
</feature>
<feature type="region of interest" description="Disordered" evidence="1">
    <location>
        <begin position="617"/>
        <end position="732"/>
    </location>
</feature>
<reference evidence="5 6" key="1">
    <citation type="submission" date="2019-03" db="EMBL/GenBank/DDBJ databases">
        <authorList>
            <person name="Gaulin E."/>
            <person name="Dumas B."/>
        </authorList>
    </citation>
    <scope>NUCLEOTIDE SEQUENCE [LARGE SCALE GENOMIC DNA]</scope>
    <source>
        <strain evidence="5">CBS 568.67</strain>
    </source>
</reference>
<evidence type="ECO:0000313" key="5">
    <source>
        <dbReference type="EMBL" id="VFT88647.1"/>
    </source>
</evidence>
<keyword evidence="6" id="KW-1185">Reference proteome</keyword>
<dbReference type="Gene3D" id="1.10.510.10">
    <property type="entry name" value="Transferase(Phosphotransferase) domain 1"/>
    <property type="match status" value="1"/>
</dbReference>
<dbReference type="SMART" id="SM00220">
    <property type="entry name" value="S_TKc"/>
    <property type="match status" value="1"/>
</dbReference>
<dbReference type="Proteomes" id="UP000332933">
    <property type="component" value="Unassembled WGS sequence"/>
</dbReference>
<evidence type="ECO:0000313" key="4">
    <source>
        <dbReference type="EMBL" id="KAF0697526.1"/>
    </source>
</evidence>
<dbReference type="SUPFAM" id="SSF49695">
    <property type="entry name" value="gamma-Crystallin-like"/>
    <property type="match status" value="1"/>
</dbReference>
<dbReference type="PROSITE" id="PS50011">
    <property type="entry name" value="PROTEIN_KINASE_DOM"/>
    <property type="match status" value="1"/>
</dbReference>
<keyword evidence="2" id="KW-1133">Transmembrane helix</keyword>
<sequence length="1088" mass="118688">MEANELSGYHNLVAPIFVQPHSVALAQVSLPLRNSPMYLPPWAMRQLLVLVALVVAMTHAADRYIGIIFADGTWMDAYYFPGRVVDFGSPKVIRKVELHNLDGEAPLTLYVFSGAQGSGNLSIATATQDDLAWHAQSYALAKPSAVTIFGAPNYMQPLTLPSQPVLAIPDTRDAAIGSVQVSAADGVLVALHSKPNFQGERSFLFQSVSDLVTTTTIVGSLQVLSLPSMLDLLQQDSAPDDAVEVWSYSTDPEHGSPVATKQLFRAADSIGVLPPGRAIAGFVIPPGLAVETFAQPGFVMQGPIWTSTHEGSYVQSFRVGRRRNHDPPRANVTLYSTENGSGAVLTVLPGEGVESTVFLGHLFPRNGFPAMLVPEGLVVVGYFDSGYRGDRTIFSAGFYGSYQTTGRKVESIDSLHVLRATDPLPPLHVDHVDDRVMCSVDAPNPYKAIYVGVSYPVLIPGYLKGLSKALKLVVLVFTRPWLLGPYRVWHLPDNSVWAGNEAEFANVQSIRVLWENDTLPPQPATLPPPRAPKVRGFPIFDLPPIELYAGEAIPSLIYPWDHHVLSFTIPHGLVVVVYSEPHFNLTNGRCASWTTDVVLDEMWNDSVRSLQVWNVTSNWTRCPTPPPTTDVPPRPPPTIPSHRPTPSPSTNSSDSHDGLDPPSDDGETHLPTNVPDTIFFPLATSTPSLSTGETDATPTHQPTTTSRPSVQPTTRTPSAKAKKFPTQVDAEPMDGAALPPLTMTPSVTTHRSIQQWALWAVVFCCVGIAIFIVAAIVTAIRAKPKADNTLTDDAEFPQEDYSALDWGELDMLKLHMPNLPLTQELATGAFGAIYLATFDHELVVVKTLRSTSPTRLEVQRFIDEIQAHGAIQSPSIVALIGAAWTHPSNLQAVIEYMNMGDLRSHLAATTPASFGWPAKVTCAYRVAEGLFCLHSQNMIHRDLKSRNILSDSTKGTKVADFGSSKEAVYGDTMTAAMGTLRWMAPEMLLFQGYSNAVDIFSLGVVLSELDTHAMPYANVVRDDNGRELSDEAIARRVIHEGLRPSFREDCPEWFKALALQCMAENPDERPSATKVMFILESQTTSTQR</sequence>
<dbReference type="InterPro" id="IPR000719">
    <property type="entry name" value="Prot_kinase_dom"/>
</dbReference>
<feature type="compositionally biased region" description="Polar residues" evidence="1">
    <location>
        <begin position="683"/>
        <end position="693"/>
    </location>
</feature>
<dbReference type="GO" id="GO:0004674">
    <property type="term" value="F:protein serine/threonine kinase activity"/>
    <property type="evidence" value="ECO:0007669"/>
    <property type="project" value="TreeGrafter"/>
</dbReference>
<dbReference type="PANTHER" id="PTHR44329:SF214">
    <property type="entry name" value="PROTEIN KINASE DOMAIN-CONTAINING PROTEIN"/>
    <property type="match status" value="1"/>
</dbReference>
<organism evidence="5 6">
    <name type="scientific">Aphanomyces stellatus</name>
    <dbReference type="NCBI Taxonomy" id="120398"/>
    <lineage>
        <taxon>Eukaryota</taxon>
        <taxon>Sar</taxon>
        <taxon>Stramenopiles</taxon>
        <taxon>Oomycota</taxon>
        <taxon>Saprolegniomycetes</taxon>
        <taxon>Saprolegniales</taxon>
        <taxon>Verrucalvaceae</taxon>
        <taxon>Aphanomyces</taxon>
    </lineage>
</organism>
<evidence type="ECO:0000259" key="3">
    <source>
        <dbReference type="PROSITE" id="PS50011"/>
    </source>
</evidence>
<dbReference type="Gene3D" id="3.30.200.20">
    <property type="entry name" value="Phosphorylase Kinase, domain 1"/>
    <property type="match status" value="1"/>
</dbReference>
<feature type="compositionally biased region" description="Pro residues" evidence="1">
    <location>
        <begin position="623"/>
        <end position="647"/>
    </location>
</feature>
<proteinExistence type="predicted"/>
<reference evidence="4" key="2">
    <citation type="submission" date="2019-06" db="EMBL/GenBank/DDBJ databases">
        <title>Genomics analysis of Aphanomyces spp. identifies a new class of oomycete effector associated with host adaptation.</title>
        <authorList>
            <person name="Gaulin E."/>
        </authorList>
    </citation>
    <scope>NUCLEOTIDE SEQUENCE</scope>
    <source>
        <strain evidence="4">CBS 578.67</strain>
    </source>
</reference>